<protein>
    <recommendedName>
        <fullName evidence="3">Threonine--tRNA ligase catalytic subunit</fullName>
        <ecNumber evidence="2">6.1.1.3</ecNumber>
    </recommendedName>
    <alternativeName>
        <fullName evidence="12">Threonyl-tRNA synthetase catalytic subunit</fullName>
    </alternativeName>
</protein>
<evidence type="ECO:0000256" key="2">
    <source>
        <dbReference type="ARBA" id="ARBA00013163"/>
    </source>
</evidence>
<dbReference type="KEGG" id="iis:EYM_01895"/>
<keyword evidence="6" id="KW-0479">Metal-binding</keyword>
<dbReference type="EMBL" id="CP006867">
    <property type="protein sequence ID" value="ALU11512.1"/>
    <property type="molecule type" value="Genomic_DNA"/>
</dbReference>
<gene>
    <name evidence="15" type="ORF">EYM_01895</name>
</gene>
<keyword evidence="8" id="KW-0862">Zinc</keyword>
<comment type="similarity">
    <text evidence="1">Belongs to the class-II aminoacyl-tRNA synthetase family.</text>
</comment>
<evidence type="ECO:0000256" key="12">
    <source>
        <dbReference type="ARBA" id="ARBA00031753"/>
    </source>
</evidence>
<evidence type="ECO:0000256" key="9">
    <source>
        <dbReference type="ARBA" id="ARBA00022840"/>
    </source>
</evidence>
<dbReference type="RefSeq" id="WP_236943428.1">
    <property type="nucleotide sequence ID" value="NZ_CP006867.1"/>
</dbReference>
<dbReference type="GO" id="GO:0000049">
    <property type="term" value="F:tRNA binding"/>
    <property type="evidence" value="ECO:0007669"/>
    <property type="project" value="UniProtKB-KW"/>
</dbReference>
<name>A0A0U3F602_9CREN</name>
<dbReference type="GO" id="GO:0004829">
    <property type="term" value="F:threonine-tRNA ligase activity"/>
    <property type="evidence" value="ECO:0007669"/>
    <property type="project" value="UniProtKB-EC"/>
</dbReference>
<dbReference type="PROSITE" id="PS50862">
    <property type="entry name" value="AA_TRNA_LIGASE_II"/>
    <property type="match status" value="1"/>
</dbReference>
<evidence type="ECO:0000256" key="5">
    <source>
        <dbReference type="ARBA" id="ARBA00022598"/>
    </source>
</evidence>
<keyword evidence="10" id="KW-0648">Protein biosynthesis</keyword>
<organism evidence="15 16">
    <name type="scientific">Ignicoccus islandicus DSM 13165</name>
    <dbReference type="NCBI Taxonomy" id="940295"/>
    <lineage>
        <taxon>Archaea</taxon>
        <taxon>Thermoproteota</taxon>
        <taxon>Thermoprotei</taxon>
        <taxon>Desulfurococcales</taxon>
        <taxon>Desulfurococcaceae</taxon>
        <taxon>Ignicoccus</taxon>
    </lineage>
</organism>
<keyword evidence="11 15" id="KW-0030">Aminoacyl-tRNA synthetase</keyword>
<keyword evidence="7" id="KW-0547">Nucleotide-binding</keyword>
<accession>A0A0U3F602</accession>
<dbReference type="Gene3D" id="3.40.50.800">
    <property type="entry name" value="Anticodon-binding domain"/>
    <property type="match status" value="1"/>
</dbReference>
<evidence type="ECO:0000256" key="1">
    <source>
        <dbReference type="ARBA" id="ARBA00008226"/>
    </source>
</evidence>
<dbReference type="SUPFAM" id="SSF55681">
    <property type="entry name" value="Class II aaRS and biotin synthetases"/>
    <property type="match status" value="1"/>
</dbReference>
<keyword evidence="9" id="KW-0067">ATP-binding</keyword>
<reference evidence="15 16" key="1">
    <citation type="submission" date="2013-11" db="EMBL/GenBank/DDBJ databases">
        <title>Comparative genomics of Ignicoccus.</title>
        <authorList>
            <person name="Podar M."/>
        </authorList>
    </citation>
    <scope>NUCLEOTIDE SEQUENCE [LARGE SCALE GENOMIC DNA]</scope>
    <source>
        <strain evidence="15 16">DSM 13165</strain>
    </source>
</reference>
<evidence type="ECO:0000256" key="3">
    <source>
        <dbReference type="ARBA" id="ARBA00021458"/>
    </source>
</evidence>
<dbReference type="GO" id="GO:0046872">
    <property type="term" value="F:metal ion binding"/>
    <property type="evidence" value="ECO:0007669"/>
    <property type="project" value="UniProtKB-KW"/>
</dbReference>
<dbReference type="AlphaFoldDB" id="A0A0U3F602"/>
<dbReference type="PRINTS" id="PR01047">
    <property type="entry name" value="TRNASYNTHTHR"/>
</dbReference>
<dbReference type="Pfam" id="PF03129">
    <property type="entry name" value="HGTP_anticodon"/>
    <property type="match status" value="1"/>
</dbReference>
<dbReference type="PANTHER" id="PTHR11451:SF44">
    <property type="entry name" value="THREONINE--TRNA LIGASE, CHLOROPLASTIC_MITOCHONDRIAL 2"/>
    <property type="match status" value="1"/>
</dbReference>
<keyword evidence="4" id="KW-0694">RNA-binding</keyword>
<keyword evidence="4" id="KW-0820">tRNA-binding</keyword>
<dbReference type="SUPFAM" id="SSF52954">
    <property type="entry name" value="Class II aaRS ABD-related"/>
    <property type="match status" value="1"/>
</dbReference>
<keyword evidence="5" id="KW-0436">Ligase</keyword>
<dbReference type="Pfam" id="PF00587">
    <property type="entry name" value="tRNA-synt_2b"/>
    <property type="match status" value="1"/>
</dbReference>
<proteinExistence type="inferred from homology"/>
<dbReference type="InterPro" id="IPR004154">
    <property type="entry name" value="Anticodon-bd"/>
</dbReference>
<dbReference type="InterPro" id="IPR002320">
    <property type="entry name" value="Thr-tRNA-ligase_IIa"/>
</dbReference>
<keyword evidence="16" id="KW-1185">Reference proteome</keyword>
<evidence type="ECO:0000313" key="15">
    <source>
        <dbReference type="EMBL" id="ALU11512.1"/>
    </source>
</evidence>
<dbReference type="InterPro" id="IPR006195">
    <property type="entry name" value="aa-tRNA-synth_II"/>
</dbReference>
<dbReference type="Proteomes" id="UP000060778">
    <property type="component" value="Chromosome"/>
</dbReference>
<evidence type="ECO:0000256" key="10">
    <source>
        <dbReference type="ARBA" id="ARBA00022917"/>
    </source>
</evidence>
<evidence type="ECO:0000256" key="11">
    <source>
        <dbReference type="ARBA" id="ARBA00023146"/>
    </source>
</evidence>
<dbReference type="FunFam" id="3.30.930.10:FF:000002">
    <property type="entry name" value="Threonine--tRNA ligase"/>
    <property type="match status" value="1"/>
</dbReference>
<evidence type="ECO:0000256" key="13">
    <source>
        <dbReference type="ARBA" id="ARBA00049515"/>
    </source>
</evidence>
<feature type="domain" description="Aminoacyl-transfer RNA synthetases class-II family profile" evidence="14">
    <location>
        <begin position="67"/>
        <end position="347"/>
    </location>
</feature>
<dbReference type="GeneID" id="30679783"/>
<evidence type="ECO:0000256" key="4">
    <source>
        <dbReference type="ARBA" id="ARBA00022555"/>
    </source>
</evidence>
<dbReference type="GO" id="GO:0005737">
    <property type="term" value="C:cytoplasm"/>
    <property type="evidence" value="ECO:0007669"/>
    <property type="project" value="InterPro"/>
</dbReference>
<evidence type="ECO:0000256" key="8">
    <source>
        <dbReference type="ARBA" id="ARBA00022833"/>
    </source>
</evidence>
<evidence type="ECO:0000313" key="16">
    <source>
        <dbReference type="Proteomes" id="UP000060778"/>
    </source>
</evidence>
<evidence type="ECO:0000256" key="7">
    <source>
        <dbReference type="ARBA" id="ARBA00022741"/>
    </source>
</evidence>
<dbReference type="GO" id="GO:0005524">
    <property type="term" value="F:ATP binding"/>
    <property type="evidence" value="ECO:0007669"/>
    <property type="project" value="UniProtKB-KW"/>
</dbReference>
<evidence type="ECO:0000256" key="6">
    <source>
        <dbReference type="ARBA" id="ARBA00022723"/>
    </source>
</evidence>
<comment type="catalytic activity">
    <reaction evidence="13">
        <text>tRNA(Thr) + L-threonine + ATP = L-threonyl-tRNA(Thr) + AMP + diphosphate + H(+)</text>
        <dbReference type="Rhea" id="RHEA:24624"/>
        <dbReference type="Rhea" id="RHEA-COMP:9670"/>
        <dbReference type="Rhea" id="RHEA-COMP:9704"/>
        <dbReference type="ChEBI" id="CHEBI:15378"/>
        <dbReference type="ChEBI" id="CHEBI:30616"/>
        <dbReference type="ChEBI" id="CHEBI:33019"/>
        <dbReference type="ChEBI" id="CHEBI:57926"/>
        <dbReference type="ChEBI" id="CHEBI:78442"/>
        <dbReference type="ChEBI" id="CHEBI:78534"/>
        <dbReference type="ChEBI" id="CHEBI:456215"/>
        <dbReference type="EC" id="6.1.1.3"/>
    </reaction>
</comment>
<dbReference type="EC" id="6.1.1.3" evidence="2"/>
<dbReference type="PANTHER" id="PTHR11451">
    <property type="entry name" value="THREONINE-TRNA LIGASE"/>
    <property type="match status" value="1"/>
</dbReference>
<dbReference type="PATRIC" id="fig|940295.4.peg.371"/>
<sequence>MNVDVAVLYVLVIPVSGTYEMQKDHMDYAVELDIAVKPTTPVPKIGNEYGYYVGAGNPLFSVGGAVLREALGEIFKRYHVLKGYKLVETPILARTTLYELTGHLHFYKENMFLLNIEGDEYAIKPMNCPFHVLIFMHSLQKYGSKVPIPFKTFELGKVHRYEIAGALRGLLRVRAFTQDDAHIFANQANVLPAILEVFEMMKDVYEKIFHIPVTAESVKLRLSLSDKSKIGEEFMGSREEWEFSEEMLHKAADEIKRKYGIEYFAQEGEAAFYGPKLDLVVYLGEERKEWQIGTAQFDFNLPRRFKLAELVKETHGIEDLYMIHRALLGSIERFIGIYLEMFKGRLPFTLAPLQALVVGIKTGNEEVDSKIDEMVKEVESKLREMEIRVSSMYSTKTRLKKDVRKVEGTLKPPVVIYIGENEAKEGKLFIRKWDFGASKRTNVSGGMEDLVEVINSMEGDVVNLIGKRVRIPVDLSYLV</sequence>
<dbReference type="Gene3D" id="3.30.930.10">
    <property type="entry name" value="Bira Bifunctional Protein, Domain 2"/>
    <property type="match status" value="1"/>
</dbReference>
<dbReference type="InterPro" id="IPR045864">
    <property type="entry name" value="aa-tRNA-synth_II/BPL/LPL"/>
</dbReference>
<evidence type="ECO:0000259" key="14">
    <source>
        <dbReference type="PROSITE" id="PS50862"/>
    </source>
</evidence>
<dbReference type="InterPro" id="IPR002314">
    <property type="entry name" value="aa-tRNA-synt_IIb"/>
</dbReference>
<dbReference type="GO" id="GO:0006435">
    <property type="term" value="P:threonyl-tRNA aminoacylation"/>
    <property type="evidence" value="ECO:0007669"/>
    <property type="project" value="InterPro"/>
</dbReference>
<dbReference type="STRING" id="940295.EYM_01895"/>
<dbReference type="InterPro" id="IPR036621">
    <property type="entry name" value="Anticodon-bd_dom_sf"/>
</dbReference>